<feature type="non-terminal residue" evidence="2">
    <location>
        <position position="102"/>
    </location>
</feature>
<reference evidence="2 3" key="1">
    <citation type="journal article" date="2019" name="Sci. Rep.">
        <title>Orb-weaving spider Araneus ventricosus genome elucidates the spidroin gene catalogue.</title>
        <authorList>
            <person name="Kono N."/>
            <person name="Nakamura H."/>
            <person name="Ohtoshi R."/>
            <person name="Moran D.A.P."/>
            <person name="Shinohara A."/>
            <person name="Yoshida Y."/>
            <person name="Fujiwara M."/>
            <person name="Mori M."/>
            <person name="Tomita M."/>
            <person name="Arakawa K."/>
        </authorList>
    </citation>
    <scope>NUCLEOTIDE SEQUENCE [LARGE SCALE GENOMIC DNA]</scope>
</reference>
<dbReference type="Proteomes" id="UP000499080">
    <property type="component" value="Unassembled WGS sequence"/>
</dbReference>
<evidence type="ECO:0000259" key="1">
    <source>
        <dbReference type="PROSITE" id="PS50835"/>
    </source>
</evidence>
<sequence>MCADIINQFNVRTLSLSNYYYYAVTPAIEFSFPDEPPVLEEIFSDKIVYPGVSVSLKCMATGSPLPQVTWRLDSLPLPEQLRFRVGDYVTRDSRVVSYVNIT</sequence>
<protein>
    <recommendedName>
        <fullName evidence="1">Ig-like domain-containing protein</fullName>
    </recommendedName>
</protein>
<dbReference type="InterPro" id="IPR013098">
    <property type="entry name" value="Ig_I-set"/>
</dbReference>
<dbReference type="InterPro" id="IPR036179">
    <property type="entry name" value="Ig-like_dom_sf"/>
</dbReference>
<dbReference type="OrthoDB" id="152385at2759"/>
<dbReference type="PROSITE" id="PS50835">
    <property type="entry name" value="IG_LIKE"/>
    <property type="match status" value="1"/>
</dbReference>
<dbReference type="EMBL" id="BGPR01072443">
    <property type="protein sequence ID" value="GBO45367.1"/>
    <property type="molecule type" value="Genomic_DNA"/>
</dbReference>
<accession>A0A4Y2XB48</accession>
<name>A0A4Y2XB48_ARAVE</name>
<evidence type="ECO:0000313" key="3">
    <source>
        <dbReference type="Proteomes" id="UP000499080"/>
    </source>
</evidence>
<comment type="caution">
    <text evidence="2">The sequence shown here is derived from an EMBL/GenBank/DDBJ whole genome shotgun (WGS) entry which is preliminary data.</text>
</comment>
<dbReference type="Gene3D" id="2.60.40.10">
    <property type="entry name" value="Immunoglobulins"/>
    <property type="match status" value="1"/>
</dbReference>
<keyword evidence="3" id="KW-1185">Reference proteome</keyword>
<dbReference type="SUPFAM" id="SSF48726">
    <property type="entry name" value="Immunoglobulin"/>
    <property type="match status" value="1"/>
</dbReference>
<organism evidence="2 3">
    <name type="scientific">Araneus ventricosus</name>
    <name type="common">Orbweaver spider</name>
    <name type="synonym">Epeira ventricosa</name>
    <dbReference type="NCBI Taxonomy" id="182803"/>
    <lineage>
        <taxon>Eukaryota</taxon>
        <taxon>Metazoa</taxon>
        <taxon>Ecdysozoa</taxon>
        <taxon>Arthropoda</taxon>
        <taxon>Chelicerata</taxon>
        <taxon>Arachnida</taxon>
        <taxon>Araneae</taxon>
        <taxon>Araneomorphae</taxon>
        <taxon>Entelegynae</taxon>
        <taxon>Araneoidea</taxon>
        <taxon>Araneidae</taxon>
        <taxon>Araneus</taxon>
    </lineage>
</organism>
<dbReference type="InterPro" id="IPR013783">
    <property type="entry name" value="Ig-like_fold"/>
</dbReference>
<proteinExistence type="predicted"/>
<dbReference type="InterPro" id="IPR007110">
    <property type="entry name" value="Ig-like_dom"/>
</dbReference>
<gene>
    <name evidence="2" type="ORF">AVEN_258997_1</name>
</gene>
<feature type="domain" description="Ig-like" evidence="1">
    <location>
        <begin position="36"/>
        <end position="102"/>
    </location>
</feature>
<evidence type="ECO:0000313" key="2">
    <source>
        <dbReference type="EMBL" id="GBO45367.1"/>
    </source>
</evidence>
<dbReference type="AlphaFoldDB" id="A0A4Y2XB48"/>
<dbReference type="Pfam" id="PF07679">
    <property type="entry name" value="I-set"/>
    <property type="match status" value="1"/>
</dbReference>